<keyword evidence="1" id="KW-0479">Metal-binding</keyword>
<dbReference type="GO" id="GO:0008270">
    <property type="term" value="F:zinc ion binding"/>
    <property type="evidence" value="ECO:0007669"/>
    <property type="project" value="UniProtKB-KW"/>
</dbReference>
<sequence>MSRLLTTSASACHRLLSKAKVMDVDVDLLEQQEVQVAAITDIRKKWHIAPAFSVEFVAYYLDRISRTKELKDQLGSMMIRNTTLTKEQDVLRTEYDSLLEKNREHKEKHESLLNSISQLQTQITALCPNKNLINPINIGRPVHQDNFKANTPPSRPISVPTAAALKMGVGFPLAHLGHPNTKGDSNRLLSTHVKNSPALPDTQTSSACGLLYSINNNITKSPINAVETHSCGICKRSNDQHLLAKCDTCKLFYHLGCLNPPLTRHPKNLNSMVGSVPSVTNLINLMALLTCLRDLENHAHVLIKTVLLYR</sequence>
<proteinExistence type="predicted"/>
<name>A0A4C1TEY2_EUMVA</name>
<dbReference type="AlphaFoldDB" id="A0A4C1TEY2"/>
<evidence type="ECO:0000259" key="5">
    <source>
        <dbReference type="Pfam" id="PF00628"/>
    </source>
</evidence>
<keyword evidence="3" id="KW-0862">Zinc</keyword>
<dbReference type="OrthoDB" id="336088at2759"/>
<dbReference type="Proteomes" id="UP000299102">
    <property type="component" value="Unassembled WGS sequence"/>
</dbReference>
<dbReference type="InterPro" id="IPR019787">
    <property type="entry name" value="Znf_PHD-finger"/>
</dbReference>
<dbReference type="Gene3D" id="3.30.40.10">
    <property type="entry name" value="Zinc/RING finger domain, C3HC4 (zinc finger)"/>
    <property type="match status" value="1"/>
</dbReference>
<gene>
    <name evidence="6" type="primary">PHF14</name>
    <name evidence="6" type="ORF">EVAR_72690_1</name>
</gene>
<evidence type="ECO:0000256" key="2">
    <source>
        <dbReference type="ARBA" id="ARBA00022771"/>
    </source>
</evidence>
<keyword evidence="2" id="KW-0863">Zinc-finger</keyword>
<dbReference type="EMBL" id="BGZK01005220">
    <property type="protein sequence ID" value="GBP13079.1"/>
    <property type="molecule type" value="Genomic_DNA"/>
</dbReference>
<feature type="domain" description="PHD-type" evidence="5">
    <location>
        <begin position="231"/>
        <end position="266"/>
    </location>
</feature>
<comment type="caution">
    <text evidence="6">The sequence shown here is derived from an EMBL/GenBank/DDBJ whole genome shotgun (WGS) entry which is preliminary data.</text>
</comment>
<dbReference type="InterPro" id="IPR013083">
    <property type="entry name" value="Znf_RING/FYVE/PHD"/>
</dbReference>
<keyword evidence="7" id="KW-1185">Reference proteome</keyword>
<reference evidence="6 7" key="1">
    <citation type="journal article" date="2019" name="Commun. Biol.">
        <title>The bagworm genome reveals a unique fibroin gene that provides high tensile strength.</title>
        <authorList>
            <person name="Kono N."/>
            <person name="Nakamura H."/>
            <person name="Ohtoshi R."/>
            <person name="Tomita M."/>
            <person name="Numata K."/>
            <person name="Arakawa K."/>
        </authorList>
    </citation>
    <scope>NUCLEOTIDE SEQUENCE [LARGE SCALE GENOMIC DNA]</scope>
</reference>
<dbReference type="SUPFAM" id="SSF57903">
    <property type="entry name" value="FYVE/PHD zinc finger"/>
    <property type="match status" value="1"/>
</dbReference>
<evidence type="ECO:0000256" key="4">
    <source>
        <dbReference type="SAM" id="Coils"/>
    </source>
</evidence>
<dbReference type="Pfam" id="PF00628">
    <property type="entry name" value="PHD"/>
    <property type="match status" value="1"/>
</dbReference>
<organism evidence="6 7">
    <name type="scientific">Eumeta variegata</name>
    <name type="common">Bagworm moth</name>
    <name type="synonym">Eumeta japonica</name>
    <dbReference type="NCBI Taxonomy" id="151549"/>
    <lineage>
        <taxon>Eukaryota</taxon>
        <taxon>Metazoa</taxon>
        <taxon>Ecdysozoa</taxon>
        <taxon>Arthropoda</taxon>
        <taxon>Hexapoda</taxon>
        <taxon>Insecta</taxon>
        <taxon>Pterygota</taxon>
        <taxon>Neoptera</taxon>
        <taxon>Endopterygota</taxon>
        <taxon>Lepidoptera</taxon>
        <taxon>Glossata</taxon>
        <taxon>Ditrysia</taxon>
        <taxon>Tineoidea</taxon>
        <taxon>Psychidae</taxon>
        <taxon>Oiketicinae</taxon>
        <taxon>Eumeta</taxon>
    </lineage>
</organism>
<feature type="coiled-coil region" evidence="4">
    <location>
        <begin position="88"/>
        <end position="122"/>
    </location>
</feature>
<evidence type="ECO:0000313" key="6">
    <source>
        <dbReference type="EMBL" id="GBP13079.1"/>
    </source>
</evidence>
<evidence type="ECO:0000256" key="1">
    <source>
        <dbReference type="ARBA" id="ARBA00022723"/>
    </source>
</evidence>
<evidence type="ECO:0000313" key="7">
    <source>
        <dbReference type="Proteomes" id="UP000299102"/>
    </source>
</evidence>
<evidence type="ECO:0000256" key="3">
    <source>
        <dbReference type="ARBA" id="ARBA00022833"/>
    </source>
</evidence>
<protein>
    <submittedName>
        <fullName evidence="6">PHD finger protein 14</fullName>
    </submittedName>
</protein>
<accession>A0A4C1TEY2</accession>
<keyword evidence="4" id="KW-0175">Coiled coil</keyword>
<dbReference type="InterPro" id="IPR011011">
    <property type="entry name" value="Znf_FYVE_PHD"/>
</dbReference>